<reference evidence="1" key="1">
    <citation type="submission" date="2020-08" db="EMBL/GenBank/DDBJ databases">
        <title>Multicomponent nature underlies the extraordinary mechanical properties of spider dragline silk.</title>
        <authorList>
            <person name="Kono N."/>
            <person name="Nakamura H."/>
            <person name="Mori M."/>
            <person name="Yoshida Y."/>
            <person name="Ohtoshi R."/>
            <person name="Malay A.D."/>
            <person name="Moran D.A.P."/>
            <person name="Tomita M."/>
            <person name="Numata K."/>
            <person name="Arakawa K."/>
        </authorList>
    </citation>
    <scope>NUCLEOTIDE SEQUENCE</scope>
</reference>
<sequence length="98" mass="11508">MLRLSLLSSVTSNSRGKIPLQLFYLFLFLFNRYLNIRTHLFCAQWLLRADWTSRRSGYVPAPEERGSERDSSSRPWRTLFHAASYTRLQTEGKVLLIV</sequence>
<dbReference type="AlphaFoldDB" id="A0A8X6XTH5"/>
<comment type="caution">
    <text evidence="1">The sequence shown here is derived from an EMBL/GenBank/DDBJ whole genome shotgun (WGS) entry which is preliminary data.</text>
</comment>
<dbReference type="Proteomes" id="UP000886998">
    <property type="component" value="Unassembled WGS sequence"/>
</dbReference>
<gene>
    <name evidence="1" type="ORF">TNIN_269181</name>
</gene>
<name>A0A8X6XTH5_9ARAC</name>
<evidence type="ECO:0000313" key="1">
    <source>
        <dbReference type="EMBL" id="GFY58828.1"/>
    </source>
</evidence>
<organism evidence="1 2">
    <name type="scientific">Trichonephila inaurata madagascariensis</name>
    <dbReference type="NCBI Taxonomy" id="2747483"/>
    <lineage>
        <taxon>Eukaryota</taxon>
        <taxon>Metazoa</taxon>
        <taxon>Ecdysozoa</taxon>
        <taxon>Arthropoda</taxon>
        <taxon>Chelicerata</taxon>
        <taxon>Arachnida</taxon>
        <taxon>Araneae</taxon>
        <taxon>Araneomorphae</taxon>
        <taxon>Entelegynae</taxon>
        <taxon>Araneoidea</taxon>
        <taxon>Nephilidae</taxon>
        <taxon>Trichonephila</taxon>
        <taxon>Trichonephila inaurata</taxon>
    </lineage>
</organism>
<proteinExistence type="predicted"/>
<protein>
    <submittedName>
        <fullName evidence="1">Uncharacterized protein</fullName>
    </submittedName>
</protein>
<keyword evidence="2" id="KW-1185">Reference proteome</keyword>
<accession>A0A8X6XTH5</accession>
<dbReference type="EMBL" id="BMAV01012276">
    <property type="protein sequence ID" value="GFY58828.1"/>
    <property type="molecule type" value="Genomic_DNA"/>
</dbReference>
<evidence type="ECO:0000313" key="2">
    <source>
        <dbReference type="Proteomes" id="UP000886998"/>
    </source>
</evidence>